<feature type="transmembrane region" description="Helical" evidence="1">
    <location>
        <begin position="14"/>
        <end position="35"/>
    </location>
</feature>
<keyword evidence="1" id="KW-0812">Transmembrane</keyword>
<protein>
    <submittedName>
        <fullName evidence="2">Uncharacterized protein</fullName>
    </submittedName>
</protein>
<keyword evidence="3" id="KW-1185">Reference proteome</keyword>
<reference evidence="2 3" key="1">
    <citation type="submission" date="2024-11" db="EMBL/GenBank/DDBJ databases">
        <authorList>
            <person name="Heng Y.C."/>
            <person name="Lim A.C.H."/>
            <person name="Lee J.K.Y."/>
            <person name="Kittelmann S."/>
        </authorList>
    </citation>
    <scope>NUCLEOTIDE SEQUENCE [LARGE SCALE GENOMIC DNA]</scope>
    <source>
        <strain evidence="2 3">WILCCON 0202</strain>
    </source>
</reference>
<evidence type="ECO:0000256" key="1">
    <source>
        <dbReference type="SAM" id="Phobius"/>
    </source>
</evidence>
<keyword evidence="1" id="KW-1133">Transmembrane helix</keyword>
<gene>
    <name evidence="2" type="ORF">ACJDUH_08035</name>
</gene>
<evidence type="ECO:0000313" key="3">
    <source>
        <dbReference type="Proteomes" id="UP001623661"/>
    </source>
</evidence>
<dbReference type="EMBL" id="JBJHZY010000001">
    <property type="protein sequence ID" value="MFL0268048.1"/>
    <property type="molecule type" value="Genomic_DNA"/>
</dbReference>
<evidence type="ECO:0000313" key="2">
    <source>
        <dbReference type="EMBL" id="MFL0268048.1"/>
    </source>
</evidence>
<proteinExistence type="predicted"/>
<sequence>MDNIVDFLSNYNELVVSIFTFIGLIIIAVGVYILVTADKDK</sequence>
<name>A0ABW8TRZ5_9CLOT</name>
<accession>A0ABW8TRZ5</accession>
<organism evidence="2 3">
    <name type="scientific">Candidatus Clostridium radicumherbarum</name>
    <dbReference type="NCBI Taxonomy" id="3381662"/>
    <lineage>
        <taxon>Bacteria</taxon>
        <taxon>Bacillati</taxon>
        <taxon>Bacillota</taxon>
        <taxon>Clostridia</taxon>
        <taxon>Eubacteriales</taxon>
        <taxon>Clostridiaceae</taxon>
        <taxon>Clostridium</taxon>
    </lineage>
</organism>
<keyword evidence="1" id="KW-0472">Membrane</keyword>
<dbReference type="RefSeq" id="WP_406764631.1">
    <property type="nucleotide sequence ID" value="NZ_JBJHZY010000001.1"/>
</dbReference>
<comment type="caution">
    <text evidence="2">The sequence shown here is derived from an EMBL/GenBank/DDBJ whole genome shotgun (WGS) entry which is preliminary data.</text>
</comment>
<dbReference type="Proteomes" id="UP001623661">
    <property type="component" value="Unassembled WGS sequence"/>
</dbReference>